<dbReference type="EMBL" id="JABANE010000040">
    <property type="protein sequence ID" value="NME69361.1"/>
    <property type="molecule type" value="Genomic_DNA"/>
</dbReference>
<feature type="domain" description="Aldehyde dehydrogenase" evidence="8">
    <location>
        <begin position="24"/>
        <end position="450"/>
    </location>
</feature>
<dbReference type="FunFam" id="3.40.605.10:FF:000004">
    <property type="entry name" value="Aldehyde dehydrogenase"/>
    <property type="match status" value="1"/>
</dbReference>
<evidence type="ECO:0000256" key="7">
    <source>
        <dbReference type="RuleBase" id="RU003345"/>
    </source>
</evidence>
<sequence>MNKVENNIIFETPHQQNIEGIFIQLKENTQKMKNTNAKQRIQKLKKIEEYILQNREEIQKAVYADFKKNPTEADTTEIISTLGLLRHAKRNLKQWMKPRRVGTPLNMFGSSSQILPEPKGVCLIIAPWNYPFYLAIAPLIYAIAAGNTVMIKPSEISHNTSAYIQKMMDELFPANEVKVVQGGVDVSTTLLKLKFNHIFFTGSPQVGKIVMRAAVDNLTSVTLELGGKSPAVICEDADLKDATDKLTWGKFINAGQTCIAPDYALVPKSRKDEFVEQMSNTINEFYSPNGEVVSVSEDFCRIINHSHYHRLKSIIDDAAEKGATVIMNGEMDESTKFIPPTIVTNVTNDMRIMQEEIFGPILAVMDYEEINQALEVIEEKEKPLALYVFGKKKKYIKNVIHNTTAGGTCINDTILHINNPELPFGGVNNSGIGKSHGKFGFDGFSNQRAVLKNRIGMTVVKTIYPPYGNLSKKLTDFIIKYF</sequence>
<dbReference type="InterPro" id="IPR015590">
    <property type="entry name" value="Aldehyde_DH_dom"/>
</dbReference>
<evidence type="ECO:0000256" key="2">
    <source>
        <dbReference type="ARBA" id="ARBA00023002"/>
    </source>
</evidence>
<dbReference type="GO" id="GO:0005737">
    <property type="term" value="C:cytoplasm"/>
    <property type="evidence" value="ECO:0007669"/>
    <property type="project" value="TreeGrafter"/>
</dbReference>
<evidence type="ECO:0000256" key="1">
    <source>
        <dbReference type="ARBA" id="ARBA00009986"/>
    </source>
</evidence>
<reference evidence="9 10" key="1">
    <citation type="submission" date="2020-04" db="EMBL/GenBank/DDBJ databases">
        <title>Flammeovirga sp. SR4, a novel species isolated from seawater.</title>
        <authorList>
            <person name="Wang X."/>
        </authorList>
    </citation>
    <scope>NUCLEOTIDE SEQUENCE [LARGE SCALE GENOMIC DNA]</scope>
    <source>
        <strain evidence="9 10">ATCC 23126</strain>
    </source>
</reference>
<feature type="active site" evidence="5 6">
    <location>
        <position position="224"/>
    </location>
</feature>
<dbReference type="PANTHER" id="PTHR43570">
    <property type="entry name" value="ALDEHYDE DEHYDROGENASE"/>
    <property type="match status" value="1"/>
</dbReference>
<dbReference type="InterPro" id="IPR016163">
    <property type="entry name" value="Ald_DH_C"/>
</dbReference>
<dbReference type="PROSITE" id="PS00687">
    <property type="entry name" value="ALDEHYDE_DEHYDR_GLU"/>
    <property type="match status" value="1"/>
</dbReference>
<dbReference type="InterPro" id="IPR029510">
    <property type="entry name" value="Ald_DH_CS_GLU"/>
</dbReference>
<dbReference type="PIRSF" id="PIRSF036492">
    <property type="entry name" value="ALDH"/>
    <property type="match status" value="1"/>
</dbReference>
<dbReference type="InterPro" id="IPR016161">
    <property type="entry name" value="Ald_DH/histidinol_DH"/>
</dbReference>
<comment type="similarity">
    <text evidence="1 4 7">Belongs to the aldehyde dehydrogenase family.</text>
</comment>
<keyword evidence="3" id="KW-0520">NAD</keyword>
<dbReference type="FunFam" id="3.40.309.10:FF:000025">
    <property type="entry name" value="Aldehyde dehydrogenase"/>
    <property type="match status" value="1"/>
</dbReference>
<keyword evidence="2 4" id="KW-0560">Oxidoreductase</keyword>
<evidence type="ECO:0000313" key="9">
    <source>
        <dbReference type="EMBL" id="NME69361.1"/>
    </source>
</evidence>
<evidence type="ECO:0000256" key="5">
    <source>
        <dbReference type="PIRSR" id="PIRSR036492-1"/>
    </source>
</evidence>
<dbReference type="Proteomes" id="UP000576082">
    <property type="component" value="Unassembled WGS sequence"/>
</dbReference>
<dbReference type="PANTHER" id="PTHR43570:SF20">
    <property type="entry name" value="ALDEHYDE DEHYDROGENASE ALDX-RELATED"/>
    <property type="match status" value="1"/>
</dbReference>
<protein>
    <recommendedName>
        <fullName evidence="4">Aldehyde dehydrogenase</fullName>
    </recommendedName>
</protein>
<feature type="active site" evidence="5">
    <location>
        <position position="258"/>
    </location>
</feature>
<evidence type="ECO:0000313" key="10">
    <source>
        <dbReference type="Proteomes" id="UP000576082"/>
    </source>
</evidence>
<dbReference type="Gene3D" id="3.40.309.10">
    <property type="entry name" value="Aldehyde Dehydrogenase, Chain A, domain 2"/>
    <property type="match status" value="1"/>
</dbReference>
<evidence type="ECO:0000256" key="4">
    <source>
        <dbReference type="PIRNR" id="PIRNR036492"/>
    </source>
</evidence>
<dbReference type="AlphaFoldDB" id="A0A7X9RVB4"/>
<dbReference type="InterPro" id="IPR012394">
    <property type="entry name" value="Aldehyde_DH_NAD(P)"/>
</dbReference>
<keyword evidence="10" id="KW-1185">Reference proteome</keyword>
<dbReference type="GO" id="GO:0004029">
    <property type="term" value="F:aldehyde dehydrogenase (NAD+) activity"/>
    <property type="evidence" value="ECO:0007669"/>
    <property type="project" value="TreeGrafter"/>
</dbReference>
<evidence type="ECO:0000256" key="3">
    <source>
        <dbReference type="ARBA" id="ARBA00023027"/>
    </source>
</evidence>
<gene>
    <name evidence="9" type="ORF">HHU12_15400</name>
</gene>
<dbReference type="InterPro" id="IPR016162">
    <property type="entry name" value="Ald_DH_N"/>
</dbReference>
<dbReference type="RefSeq" id="WP_169657638.1">
    <property type="nucleotide sequence ID" value="NZ_JABANE010000040.1"/>
</dbReference>
<dbReference type="PROSITE" id="PS00070">
    <property type="entry name" value="ALDEHYDE_DEHYDR_CYS"/>
    <property type="match status" value="1"/>
</dbReference>
<comment type="caution">
    <text evidence="9">The sequence shown here is derived from an EMBL/GenBank/DDBJ whole genome shotgun (WGS) entry which is preliminary data.</text>
</comment>
<accession>A0A7X9RVB4</accession>
<name>A0A7X9RVB4_9BACT</name>
<organism evidence="9 10">
    <name type="scientific">Flammeovirga aprica JL-4</name>
    <dbReference type="NCBI Taxonomy" id="694437"/>
    <lineage>
        <taxon>Bacteria</taxon>
        <taxon>Pseudomonadati</taxon>
        <taxon>Bacteroidota</taxon>
        <taxon>Cytophagia</taxon>
        <taxon>Cytophagales</taxon>
        <taxon>Flammeovirgaceae</taxon>
        <taxon>Flammeovirga</taxon>
    </lineage>
</organism>
<dbReference type="InterPro" id="IPR016160">
    <property type="entry name" value="Ald_DH_CS_CYS"/>
</dbReference>
<dbReference type="GO" id="GO:0006081">
    <property type="term" value="P:aldehyde metabolic process"/>
    <property type="evidence" value="ECO:0007669"/>
    <property type="project" value="InterPro"/>
</dbReference>
<dbReference type="Pfam" id="PF00171">
    <property type="entry name" value="Aldedh"/>
    <property type="match status" value="1"/>
</dbReference>
<dbReference type="Gene3D" id="3.40.605.10">
    <property type="entry name" value="Aldehyde Dehydrogenase, Chain A, domain 1"/>
    <property type="match status" value="1"/>
</dbReference>
<proteinExistence type="inferred from homology"/>
<dbReference type="SUPFAM" id="SSF53720">
    <property type="entry name" value="ALDH-like"/>
    <property type="match status" value="1"/>
</dbReference>
<evidence type="ECO:0000256" key="6">
    <source>
        <dbReference type="PROSITE-ProRule" id="PRU10007"/>
    </source>
</evidence>
<evidence type="ECO:0000259" key="8">
    <source>
        <dbReference type="Pfam" id="PF00171"/>
    </source>
</evidence>